<accession>A0A7S8RI24</accession>
<feature type="transmembrane region" description="Helical" evidence="1">
    <location>
        <begin position="48"/>
        <end position="67"/>
    </location>
</feature>
<feature type="domain" description="GGDEF" evidence="2">
    <location>
        <begin position="254"/>
        <end position="385"/>
    </location>
</feature>
<keyword evidence="1" id="KW-0472">Membrane</keyword>
<evidence type="ECO:0000313" key="4">
    <source>
        <dbReference type="Proteomes" id="UP000594480"/>
    </source>
</evidence>
<dbReference type="InterPro" id="IPR043128">
    <property type="entry name" value="Rev_trsase/Diguanyl_cyclase"/>
</dbReference>
<dbReference type="InterPro" id="IPR000160">
    <property type="entry name" value="GGDEF_dom"/>
</dbReference>
<evidence type="ECO:0000259" key="2">
    <source>
        <dbReference type="PROSITE" id="PS50887"/>
    </source>
</evidence>
<sequence length="385" mass="41047">MLFPVPVDLHWPNLGGASIGVAHATVATLGTILFVGLAFLARPRRSTLLWSLTFMGVMVACFGYLAATAAESEELRRGALGLLMGAPALLWSGLRAHRTVRTYAWISAVVAAIAVVALIAPGDTGWYGFAYRVVFAGSAVFGVLFLLEWRKIPERSERLLWPIVVASGIYVVTGATVLFGAVFSPLATSDAFASTRIFNAIGMLVYMVCALVSLVPLVTPGSLSINTATGNDDWSRFTATAHDRLERARAANDATWSLLRIELDDADDLHAAGGTAIFGRLIRDIRTRVGTVFPTDADIAVAPDSAVIVLISRPEAVIRELVRDVLRTIAVRDPAAPITVTTSASVGWASARASDYDLDALLAITAEASARARAQGGDRWERVPS</sequence>
<dbReference type="EMBL" id="CP064760">
    <property type="protein sequence ID" value="QPE04941.1"/>
    <property type="molecule type" value="Genomic_DNA"/>
</dbReference>
<feature type="transmembrane region" description="Helical" evidence="1">
    <location>
        <begin position="103"/>
        <end position="120"/>
    </location>
</feature>
<dbReference type="InterPro" id="IPR029787">
    <property type="entry name" value="Nucleotide_cyclase"/>
</dbReference>
<feature type="transmembrane region" description="Helical" evidence="1">
    <location>
        <begin position="159"/>
        <end position="185"/>
    </location>
</feature>
<reference evidence="3 4" key="1">
    <citation type="submission" date="2020-11" db="EMBL/GenBank/DDBJ databases">
        <title>Amino acid is mineralized and recycled by bacteria in oceanic microbiome.</title>
        <authorList>
            <person name="Zheng L.Y."/>
        </authorList>
    </citation>
    <scope>NUCLEOTIDE SEQUENCE [LARGE SCALE GENOMIC DNA]</scope>
    <source>
        <strain evidence="3 4">A32-1</strain>
    </source>
</reference>
<keyword evidence="1" id="KW-1133">Transmembrane helix</keyword>
<organism evidence="3 4">
    <name type="scientific">Microbacterium schleiferi</name>
    <dbReference type="NCBI Taxonomy" id="69362"/>
    <lineage>
        <taxon>Bacteria</taxon>
        <taxon>Bacillati</taxon>
        <taxon>Actinomycetota</taxon>
        <taxon>Actinomycetes</taxon>
        <taxon>Micrococcales</taxon>
        <taxon>Microbacteriaceae</taxon>
        <taxon>Microbacterium</taxon>
    </lineage>
</organism>
<evidence type="ECO:0000313" key="3">
    <source>
        <dbReference type="EMBL" id="QPE04941.1"/>
    </source>
</evidence>
<feature type="transmembrane region" description="Helical" evidence="1">
    <location>
        <begin position="197"/>
        <end position="218"/>
    </location>
</feature>
<dbReference type="SUPFAM" id="SSF55073">
    <property type="entry name" value="Nucleotide cyclase"/>
    <property type="match status" value="1"/>
</dbReference>
<dbReference type="PROSITE" id="PS50887">
    <property type="entry name" value="GGDEF"/>
    <property type="match status" value="1"/>
</dbReference>
<keyword evidence="4" id="KW-1185">Reference proteome</keyword>
<feature type="transmembrane region" description="Helical" evidence="1">
    <location>
        <begin position="79"/>
        <end position="96"/>
    </location>
</feature>
<dbReference type="Proteomes" id="UP000594480">
    <property type="component" value="Chromosome"/>
</dbReference>
<proteinExistence type="predicted"/>
<feature type="transmembrane region" description="Helical" evidence="1">
    <location>
        <begin position="20"/>
        <end position="41"/>
    </location>
</feature>
<name>A0A7S8RI24_9MICO</name>
<dbReference type="RefSeq" id="WP_195692962.1">
    <property type="nucleotide sequence ID" value="NZ_CP064760.1"/>
</dbReference>
<evidence type="ECO:0000256" key="1">
    <source>
        <dbReference type="SAM" id="Phobius"/>
    </source>
</evidence>
<feature type="transmembrane region" description="Helical" evidence="1">
    <location>
        <begin position="126"/>
        <end position="147"/>
    </location>
</feature>
<dbReference type="AlphaFoldDB" id="A0A7S8RI24"/>
<dbReference type="KEGG" id="msf:IT882_02120"/>
<gene>
    <name evidence="3" type="ORF">IT882_02120</name>
</gene>
<dbReference type="Gene3D" id="3.30.70.270">
    <property type="match status" value="1"/>
</dbReference>
<protein>
    <recommendedName>
        <fullName evidence="2">GGDEF domain-containing protein</fullName>
    </recommendedName>
</protein>
<keyword evidence="1" id="KW-0812">Transmembrane</keyword>